<dbReference type="GO" id="GO:0032451">
    <property type="term" value="F:demethylase activity"/>
    <property type="evidence" value="ECO:0007669"/>
    <property type="project" value="TreeGrafter"/>
</dbReference>
<dbReference type="PANTHER" id="PTHR12463">
    <property type="entry name" value="OXYGENASE-RELATED"/>
    <property type="match status" value="1"/>
</dbReference>
<organism evidence="2">
    <name type="scientific">Perkinsus marinus (strain ATCC 50983 / TXsc)</name>
    <dbReference type="NCBI Taxonomy" id="423536"/>
    <lineage>
        <taxon>Eukaryota</taxon>
        <taxon>Sar</taxon>
        <taxon>Alveolata</taxon>
        <taxon>Perkinsozoa</taxon>
        <taxon>Perkinsea</taxon>
        <taxon>Perkinsida</taxon>
        <taxon>Perkinsidae</taxon>
        <taxon>Perkinsus</taxon>
    </lineage>
</organism>
<dbReference type="Proteomes" id="UP000007800">
    <property type="component" value="Unassembled WGS sequence"/>
</dbReference>
<name>C5KHM6_PERM5</name>
<dbReference type="InterPro" id="IPR032857">
    <property type="entry name" value="ALKBH4"/>
</dbReference>
<dbReference type="AlphaFoldDB" id="C5KHM6"/>
<dbReference type="GeneID" id="9061150"/>
<dbReference type="GO" id="GO:0070988">
    <property type="term" value="P:demethylation"/>
    <property type="evidence" value="ECO:0007669"/>
    <property type="project" value="InterPro"/>
</dbReference>
<dbReference type="Gene3D" id="2.60.120.590">
    <property type="entry name" value="Alpha-ketoglutarate-dependent dioxygenase AlkB-like"/>
    <property type="match status" value="1"/>
</dbReference>
<dbReference type="GO" id="GO:0016491">
    <property type="term" value="F:oxidoreductase activity"/>
    <property type="evidence" value="ECO:0007669"/>
    <property type="project" value="TreeGrafter"/>
</dbReference>
<dbReference type="OrthoDB" id="442860at2759"/>
<evidence type="ECO:0000313" key="1">
    <source>
        <dbReference type="EMBL" id="EER16088.1"/>
    </source>
</evidence>
<dbReference type="RefSeq" id="XP_002784292.1">
    <property type="nucleotide sequence ID" value="XM_002784246.1"/>
</dbReference>
<evidence type="ECO:0008006" key="3">
    <source>
        <dbReference type="Google" id="ProtNLM"/>
    </source>
</evidence>
<dbReference type="OMA" id="MNTLRPC"/>
<accession>C5KHM6</accession>
<evidence type="ECO:0000313" key="2">
    <source>
        <dbReference type="Proteomes" id="UP000007800"/>
    </source>
</evidence>
<dbReference type="SUPFAM" id="SSF51197">
    <property type="entry name" value="Clavaminate synthase-like"/>
    <property type="match status" value="1"/>
</dbReference>
<dbReference type="InterPro" id="IPR037151">
    <property type="entry name" value="AlkB-like_sf"/>
</dbReference>
<protein>
    <recommendedName>
        <fullName evidence="3">Fe2OG dioxygenase domain-containing protein</fullName>
    </recommendedName>
</protein>
<dbReference type="InParanoid" id="C5KHM6"/>
<reference evidence="1 2" key="1">
    <citation type="submission" date="2008-07" db="EMBL/GenBank/DDBJ databases">
        <authorList>
            <person name="El-Sayed N."/>
            <person name="Caler E."/>
            <person name="Inman J."/>
            <person name="Amedeo P."/>
            <person name="Hass B."/>
            <person name="Wortman J."/>
        </authorList>
    </citation>
    <scope>NUCLEOTIDE SEQUENCE [LARGE SCALE GENOMIC DNA]</scope>
    <source>
        <strain evidence="2">ATCC 50983 / TXsc</strain>
    </source>
</reference>
<proteinExistence type="predicted"/>
<sequence>MSLSDCTSHCACTGVRSCRLCEEVTGRSLKSTHPRPRYLPDGVADTAKSDIVPPGLVVLADAITEAEEATLLGDIYARPWKLSQSGRRKQDYGPQVNFKKRKLKCPDNFQGLPHSIDLVLPRIHTGLGLLLDHAWHEMVVQEYAVSRGSSIDLHVDHSWVWADGILDLSLAADCIMAFANPKEGVYYDVGLPRRSACLIAGLSQTQWMHGIKRDNACLGGDTRVSITLRVLDGAVALTAEGQETIRRSRMRC</sequence>
<dbReference type="PANTHER" id="PTHR12463:SF1">
    <property type="entry name" value="2-OXOGLUTARATE AND FE-DEPENDENT OXYGENASE FAMILY PROTEIN"/>
    <property type="match status" value="1"/>
</dbReference>
<dbReference type="EMBL" id="GG673069">
    <property type="protein sequence ID" value="EER16088.1"/>
    <property type="molecule type" value="Genomic_DNA"/>
</dbReference>
<keyword evidence="2" id="KW-1185">Reference proteome</keyword>
<gene>
    <name evidence="1" type="ORF">Pmar_PMAR003551</name>
</gene>